<dbReference type="InterPro" id="IPR036390">
    <property type="entry name" value="WH_DNA-bd_sf"/>
</dbReference>
<dbReference type="SUPFAM" id="SSF46785">
    <property type="entry name" value="Winged helix' DNA-binding domain"/>
    <property type="match status" value="1"/>
</dbReference>
<dbReference type="PANTHER" id="PTHR33221:SF13">
    <property type="entry name" value="TRANSCRIPTIONAL REGULATOR-RELATED"/>
    <property type="match status" value="1"/>
</dbReference>
<dbReference type="InterPro" id="IPR036388">
    <property type="entry name" value="WH-like_DNA-bd_sf"/>
</dbReference>
<sequence>MNLPPSTEWALHCCWLLAQSDGTPLARRRLAEFFDLPEPYLAKVLKSLVNAKVLESVPGNAGGYRLSRAASKIRVLDVVEALSGTERTFRCAEIRQRGPVGLSREQCRVPCRIAVVMADAENAYRDSLAKTTLADLVANTSKPSVDRVVRWLGQHARAGLQPAPPTRTRRQSRSNDGR</sequence>
<name>A0ABY3VPY8_9MYCO</name>
<feature type="region of interest" description="Disordered" evidence="1">
    <location>
        <begin position="156"/>
        <end position="178"/>
    </location>
</feature>
<dbReference type="InterPro" id="IPR000944">
    <property type="entry name" value="Tscrpt_reg_Rrf2"/>
</dbReference>
<protein>
    <submittedName>
        <fullName evidence="2">Rrf2 family transcriptional regulator</fullName>
    </submittedName>
</protein>
<dbReference type="NCBIfam" id="TIGR00738">
    <property type="entry name" value="rrf2_super"/>
    <property type="match status" value="1"/>
</dbReference>
<dbReference type="RefSeq" id="WP_240261280.1">
    <property type="nucleotide sequence ID" value="NZ_CP092488.2"/>
</dbReference>
<dbReference type="EMBL" id="CP092488">
    <property type="protein sequence ID" value="UMB69548.1"/>
    <property type="molecule type" value="Genomic_DNA"/>
</dbReference>
<organism evidence="2 3">
    <name type="scientific">Mycobacterium paraterrae</name>
    <dbReference type="NCBI Taxonomy" id="577492"/>
    <lineage>
        <taxon>Bacteria</taxon>
        <taxon>Bacillati</taxon>
        <taxon>Actinomycetota</taxon>
        <taxon>Actinomycetes</taxon>
        <taxon>Mycobacteriales</taxon>
        <taxon>Mycobacteriaceae</taxon>
        <taxon>Mycobacterium</taxon>
    </lineage>
</organism>
<proteinExistence type="predicted"/>
<evidence type="ECO:0000313" key="3">
    <source>
        <dbReference type="Proteomes" id="UP001055336"/>
    </source>
</evidence>
<dbReference type="Pfam" id="PF02082">
    <property type="entry name" value="Rrf2"/>
    <property type="match status" value="1"/>
</dbReference>
<dbReference type="Proteomes" id="UP001055336">
    <property type="component" value="Chromosome"/>
</dbReference>
<reference evidence="2" key="1">
    <citation type="submission" date="2022-08" db="EMBL/GenBank/DDBJ databases">
        <title>Whole genome sequencing of non-tuberculosis mycobacteria type-strains.</title>
        <authorList>
            <person name="Igarashi Y."/>
            <person name="Osugi A."/>
            <person name="Mitarai S."/>
        </authorList>
    </citation>
    <scope>NUCLEOTIDE SEQUENCE</scope>
    <source>
        <strain evidence="2">DSM 45127</strain>
    </source>
</reference>
<dbReference type="PROSITE" id="PS51197">
    <property type="entry name" value="HTH_RRF2_2"/>
    <property type="match status" value="1"/>
</dbReference>
<evidence type="ECO:0000256" key="1">
    <source>
        <dbReference type="SAM" id="MobiDB-lite"/>
    </source>
</evidence>
<gene>
    <name evidence="2" type="ORF">MKK62_24970</name>
</gene>
<accession>A0ABY3VPY8</accession>
<dbReference type="PANTHER" id="PTHR33221">
    <property type="entry name" value="WINGED HELIX-TURN-HELIX TRANSCRIPTIONAL REGULATOR, RRF2 FAMILY"/>
    <property type="match status" value="1"/>
</dbReference>
<dbReference type="Gene3D" id="1.10.10.10">
    <property type="entry name" value="Winged helix-like DNA-binding domain superfamily/Winged helix DNA-binding domain"/>
    <property type="match status" value="1"/>
</dbReference>
<keyword evidence="3" id="KW-1185">Reference proteome</keyword>
<evidence type="ECO:0000313" key="2">
    <source>
        <dbReference type="EMBL" id="UMB69548.1"/>
    </source>
</evidence>